<dbReference type="OrthoDB" id="191371at2759"/>
<dbReference type="GO" id="GO:0042759">
    <property type="term" value="P:long-chain fatty acid biosynthetic process"/>
    <property type="evidence" value="ECO:0007669"/>
    <property type="project" value="TreeGrafter"/>
</dbReference>
<dbReference type="GO" id="GO:0046514">
    <property type="term" value="P:ceramide catabolic process"/>
    <property type="evidence" value="ECO:0007669"/>
    <property type="project" value="InterPro"/>
</dbReference>
<evidence type="ECO:0000256" key="2">
    <source>
        <dbReference type="ARBA" id="ARBA00022801"/>
    </source>
</evidence>
<feature type="binding site" evidence="4">
    <location>
        <position position="616"/>
    </location>
    <ligand>
        <name>Zn(2+)</name>
        <dbReference type="ChEBI" id="CHEBI:29105"/>
    </ligand>
</feature>
<name>A0A8J4FCK5_9CHLO</name>
<dbReference type="InterPro" id="IPR031331">
    <property type="entry name" value="NEUT/ALK_ceramidase_C"/>
</dbReference>
<evidence type="ECO:0000256" key="6">
    <source>
        <dbReference type="SAM" id="MobiDB-lite"/>
    </source>
</evidence>
<sequence length="899" mass="96973">MAAFIVVAAFALAWFAIPCRCYYLSGSGVGDITGPVADVNLMGYANPVQTAQGVHTRLFARAFIFAQQANPRRRFAYVSMDACMASQLVTLRVVQRLKAIYGDDLYSTDNVAISGTHTHASPAGFLQYLLYDITSLGFVEATFDAMVQGVVTAIQAAHDSLRPALLFLASGDLTSASVNRSPTAYLNNPEEERSMYDTDVDTDMTLVRVADAASGAGRGALGWFAVHCTSLNNTNRLVSGDNKAAAQLAIEWWAAEAELRALNLLAEMANGTTAAADAAAGGDMPNAAEVSMIAAAAASSAALGLEELKMTEGANEPYKTMFHLHTTRERKRMVLASEPGFHGGDPAQQAAPEGQAGSQFLRFEPGFVAAMAQASVGDTSPNTQGAFCLDTGLPCDRASSTCNGRNELCHGRGPAWPDDRTSAAIIGLQQFLGALRLYDTAGTQPPLSGRLDFRSVYLDMTNISVSASEWTRPGRTCPPAMGMSFAAGTTDGPGAFDFTQGDTRGPPLWRIVRNLVLPPSREQQACQAPKPILLDTGQITVPYLWQPRITQISLLRLGRLVIACVPGEFSTMAGRRLKRALKARFTMAANTGNSVPNDSDDPVIVLSGLTGTYSSYITTWEEYQVQRYEGASTLYGPHTLDAYIQEFLRLADAMIAGRPVTSDVQPPDLELHQISLLAPVVLDWVPPTASFGDVTEQPQPNYCHGQTARAVFRAANPRNNLRTNLTFMAVELLTTTPKVENPGIETAAALMWLWERQRQRQSAAAIEAPAATDSRTSPCGAELGTNGSTALAGQWRIVYDDRDWMTRFKWHRPQKLSPESFATLEWDISLAVPEGIYRLRYFGDAKSLTGNISPFQGCSAPFQVVRRQDAVDVGRPVSSLGQTNDGGQAPAARRGELVR</sequence>
<comment type="cofactor">
    <cofactor evidence="4">
        <name>Zn(2+)</name>
        <dbReference type="ChEBI" id="CHEBI:29105"/>
    </cofactor>
    <text evidence="4">Binds 1 zinc ion per subunit.</text>
</comment>
<comment type="caution">
    <text evidence="10">The sequence shown here is derived from an EMBL/GenBank/DDBJ whole genome shotgun (WGS) entry which is preliminary data.</text>
</comment>
<evidence type="ECO:0000259" key="8">
    <source>
        <dbReference type="Pfam" id="PF04734"/>
    </source>
</evidence>
<dbReference type="EC" id="3.5.1.23" evidence="5"/>
<dbReference type="InterPro" id="IPR006823">
    <property type="entry name" value="Ceramidase_alk"/>
</dbReference>
<reference evidence="10" key="1">
    <citation type="journal article" date="2021" name="Proc. Natl. Acad. Sci. U.S.A.">
        <title>Three genomes in the algal genus Volvox reveal the fate of a haploid sex-determining region after a transition to homothallism.</title>
        <authorList>
            <person name="Yamamoto K."/>
            <person name="Hamaji T."/>
            <person name="Kawai-Toyooka H."/>
            <person name="Matsuzaki R."/>
            <person name="Takahashi F."/>
            <person name="Nishimura Y."/>
            <person name="Kawachi M."/>
            <person name="Noguchi H."/>
            <person name="Minakuchi Y."/>
            <person name="Umen J.G."/>
            <person name="Toyoda A."/>
            <person name="Nozaki H."/>
        </authorList>
    </citation>
    <scope>NUCLEOTIDE SEQUENCE</scope>
    <source>
        <strain evidence="10">NIES-3786</strain>
    </source>
</reference>
<keyword evidence="4" id="KW-0862">Zinc</keyword>
<keyword evidence="5" id="KW-0746">Sphingolipid metabolism</keyword>
<accession>A0A8J4FCK5</accession>
<feature type="binding site" evidence="4">
    <location>
        <position position="117"/>
    </location>
    <ligand>
        <name>Zn(2+)</name>
        <dbReference type="ChEBI" id="CHEBI:29105"/>
    </ligand>
</feature>
<feature type="domain" description="Neutral/alkaline non-lysosomal ceramidase C-terminal" evidence="9">
    <location>
        <begin position="647"/>
        <end position="767"/>
    </location>
</feature>
<dbReference type="InterPro" id="IPR031329">
    <property type="entry name" value="NEUT/ALK_ceramidase_N"/>
</dbReference>
<keyword evidence="4" id="KW-0479">Metal-binding</keyword>
<feature type="domain" description="Neutral/alkaline non-lysosomal ceramidase N-terminal" evidence="8">
    <location>
        <begin position="23"/>
        <end position="645"/>
    </location>
</feature>
<evidence type="ECO:0000256" key="3">
    <source>
        <dbReference type="PIRSR" id="PIRSR606823-1"/>
    </source>
</evidence>
<evidence type="ECO:0000313" key="10">
    <source>
        <dbReference type="EMBL" id="GIL69322.1"/>
    </source>
</evidence>
<dbReference type="GO" id="GO:0005576">
    <property type="term" value="C:extracellular region"/>
    <property type="evidence" value="ECO:0007669"/>
    <property type="project" value="TreeGrafter"/>
</dbReference>
<dbReference type="GO" id="GO:0016020">
    <property type="term" value="C:membrane"/>
    <property type="evidence" value="ECO:0007669"/>
    <property type="project" value="GOC"/>
</dbReference>
<feature type="binding site" evidence="4">
    <location>
        <position position="568"/>
    </location>
    <ligand>
        <name>Zn(2+)</name>
        <dbReference type="ChEBI" id="CHEBI:29105"/>
    </ligand>
</feature>
<feature type="binding site" evidence="4">
    <location>
        <position position="227"/>
    </location>
    <ligand>
        <name>Zn(2+)</name>
        <dbReference type="ChEBI" id="CHEBI:29105"/>
    </ligand>
</feature>
<dbReference type="EMBL" id="BNCP01000001">
    <property type="protein sequence ID" value="GIL69322.1"/>
    <property type="molecule type" value="Genomic_DNA"/>
</dbReference>
<comment type="similarity">
    <text evidence="1 5">Belongs to the neutral ceramidase family.</text>
</comment>
<dbReference type="Pfam" id="PF17048">
    <property type="entry name" value="Ceramidse_alk_C"/>
    <property type="match status" value="2"/>
</dbReference>
<feature type="chain" id="PRO_5035185778" description="Neutral ceramidase" evidence="7">
    <location>
        <begin position="22"/>
        <end position="899"/>
    </location>
</feature>
<dbReference type="GO" id="GO:0046512">
    <property type="term" value="P:sphingosine biosynthetic process"/>
    <property type="evidence" value="ECO:0007669"/>
    <property type="project" value="TreeGrafter"/>
</dbReference>
<comment type="catalytic activity">
    <reaction evidence="5">
        <text>an N-acylsphing-4-enine + H2O = sphing-4-enine + a fatty acid</text>
        <dbReference type="Rhea" id="RHEA:20856"/>
        <dbReference type="ChEBI" id="CHEBI:15377"/>
        <dbReference type="ChEBI" id="CHEBI:28868"/>
        <dbReference type="ChEBI" id="CHEBI:52639"/>
        <dbReference type="ChEBI" id="CHEBI:57756"/>
        <dbReference type="EC" id="3.5.1.23"/>
    </reaction>
</comment>
<keyword evidence="2 5" id="KW-0378">Hydrolase</keyword>
<evidence type="ECO:0000313" key="11">
    <source>
        <dbReference type="Proteomes" id="UP000747110"/>
    </source>
</evidence>
<feature type="signal peptide" evidence="7">
    <location>
        <begin position="1"/>
        <end position="21"/>
    </location>
</feature>
<evidence type="ECO:0000256" key="4">
    <source>
        <dbReference type="PIRSR" id="PIRSR606823-2"/>
    </source>
</evidence>
<protein>
    <recommendedName>
        <fullName evidence="5">Neutral ceramidase</fullName>
        <ecNumber evidence="5">3.5.1.23</ecNumber>
    </recommendedName>
</protein>
<gene>
    <name evidence="10" type="ORF">Vretifemale_277</name>
</gene>
<dbReference type="Pfam" id="PF04734">
    <property type="entry name" value="Ceramidase_alk"/>
    <property type="match status" value="1"/>
</dbReference>
<dbReference type="AlphaFoldDB" id="A0A8J4FCK5"/>
<dbReference type="Proteomes" id="UP000747110">
    <property type="component" value="Unassembled WGS sequence"/>
</dbReference>
<dbReference type="GO" id="GO:0046872">
    <property type="term" value="F:metal ion binding"/>
    <property type="evidence" value="ECO:0007669"/>
    <property type="project" value="UniProtKB-KW"/>
</dbReference>
<evidence type="ECO:0000256" key="1">
    <source>
        <dbReference type="ARBA" id="ARBA00009835"/>
    </source>
</evidence>
<keyword evidence="7" id="KW-0732">Signal</keyword>
<keyword evidence="5" id="KW-0443">Lipid metabolism</keyword>
<dbReference type="InterPro" id="IPR038445">
    <property type="entry name" value="NCDase_C_sf"/>
</dbReference>
<proteinExistence type="inferred from homology"/>
<feature type="region of interest" description="Disordered" evidence="6">
    <location>
        <begin position="875"/>
        <end position="899"/>
    </location>
</feature>
<evidence type="ECO:0000256" key="7">
    <source>
        <dbReference type="SAM" id="SignalP"/>
    </source>
</evidence>
<dbReference type="PANTHER" id="PTHR12670:SF1">
    <property type="entry name" value="NEUTRAL CERAMIDASE"/>
    <property type="match status" value="1"/>
</dbReference>
<dbReference type="PANTHER" id="PTHR12670">
    <property type="entry name" value="CERAMIDASE"/>
    <property type="match status" value="1"/>
</dbReference>
<evidence type="ECO:0000256" key="5">
    <source>
        <dbReference type="RuleBase" id="RU366019"/>
    </source>
</evidence>
<organism evidence="10 11">
    <name type="scientific">Volvox reticuliferus</name>
    <dbReference type="NCBI Taxonomy" id="1737510"/>
    <lineage>
        <taxon>Eukaryota</taxon>
        <taxon>Viridiplantae</taxon>
        <taxon>Chlorophyta</taxon>
        <taxon>core chlorophytes</taxon>
        <taxon>Chlorophyceae</taxon>
        <taxon>CS clade</taxon>
        <taxon>Chlamydomonadales</taxon>
        <taxon>Volvocaceae</taxon>
        <taxon>Volvox</taxon>
    </lineage>
</organism>
<feature type="active site" description="Nucleophile" evidence="3">
    <location>
        <position position="380"/>
    </location>
</feature>
<evidence type="ECO:0000259" key="9">
    <source>
        <dbReference type="Pfam" id="PF17048"/>
    </source>
</evidence>
<dbReference type="GO" id="GO:0017040">
    <property type="term" value="F:N-acylsphingosine amidohydrolase activity"/>
    <property type="evidence" value="ECO:0007669"/>
    <property type="project" value="UniProtKB-UniRule"/>
</dbReference>
<keyword evidence="11" id="KW-1185">Reference proteome</keyword>
<feature type="domain" description="Neutral/alkaline non-lysosomal ceramidase C-terminal" evidence="9">
    <location>
        <begin position="793"/>
        <end position="864"/>
    </location>
</feature>
<dbReference type="Gene3D" id="2.60.40.2300">
    <property type="entry name" value="Neutral/alkaline non-lysosomal ceramidase, C-terminal domain"/>
    <property type="match status" value="1"/>
</dbReference>